<name>A0A926Y268_9BACT</name>
<dbReference type="AlphaFoldDB" id="A0A926Y268"/>
<comment type="similarity">
    <text evidence="1">Belongs to the metallo-dependent hydrolases superfamily. CpsB/CapC family.</text>
</comment>
<evidence type="ECO:0000313" key="6">
    <source>
        <dbReference type="Proteomes" id="UP000598820"/>
    </source>
</evidence>
<protein>
    <recommendedName>
        <fullName evidence="2">protein-tyrosine-phosphatase</fullName>
        <ecNumber evidence="2">3.1.3.48</ecNumber>
    </recommendedName>
</protein>
<reference evidence="5" key="1">
    <citation type="submission" date="2020-09" db="EMBL/GenBank/DDBJ databases">
        <authorList>
            <person name="Kim M.K."/>
        </authorList>
    </citation>
    <scope>NUCLEOTIDE SEQUENCE</scope>
    <source>
        <strain evidence="5">BT702</strain>
    </source>
</reference>
<dbReference type="InterPro" id="IPR016667">
    <property type="entry name" value="Caps_polysacc_synth_CpsB/CapC"/>
</dbReference>
<sequence length="249" mass="28886">MWERFVSPFKGTSQPTDGSCFWSVDIHSHLLPGLDDGVKDTEQALACLTQLSEWGIQKIITTPHVSGDWYPNSSDSIRQMRATLQSLIDEHQLPLSIDVAAEYLIDDFFFDLLQADDLLTFGDKRYLLIEAGWAWGPNNFLDLIFRIQTQGYTPILAHPERYKYYHDDKRILHQLHKNDCLFQLNWMSLVGRYGADIQKQARYLLQEDLIDFIGSDLHHPRDLKDMARLFSSDDIKLLQQQTLLNDTLL</sequence>
<accession>A0A926Y268</accession>
<gene>
    <name evidence="5" type="ORF">IC229_08710</name>
</gene>
<evidence type="ECO:0000256" key="2">
    <source>
        <dbReference type="ARBA" id="ARBA00013064"/>
    </source>
</evidence>
<dbReference type="EMBL" id="JACWZY010000005">
    <property type="protein sequence ID" value="MBD2700715.1"/>
    <property type="molecule type" value="Genomic_DNA"/>
</dbReference>
<dbReference type="SUPFAM" id="SSF89550">
    <property type="entry name" value="PHP domain-like"/>
    <property type="match status" value="1"/>
</dbReference>
<evidence type="ECO:0000256" key="4">
    <source>
        <dbReference type="ARBA" id="ARBA00051722"/>
    </source>
</evidence>
<dbReference type="GO" id="GO:0030145">
    <property type="term" value="F:manganese ion binding"/>
    <property type="evidence" value="ECO:0007669"/>
    <property type="project" value="InterPro"/>
</dbReference>
<dbReference type="Pfam" id="PF19567">
    <property type="entry name" value="CpsB_CapC"/>
    <property type="match status" value="1"/>
</dbReference>
<comment type="catalytic activity">
    <reaction evidence="4">
        <text>O-phospho-L-tyrosyl-[protein] + H2O = L-tyrosyl-[protein] + phosphate</text>
        <dbReference type="Rhea" id="RHEA:10684"/>
        <dbReference type="Rhea" id="RHEA-COMP:10136"/>
        <dbReference type="Rhea" id="RHEA-COMP:20101"/>
        <dbReference type="ChEBI" id="CHEBI:15377"/>
        <dbReference type="ChEBI" id="CHEBI:43474"/>
        <dbReference type="ChEBI" id="CHEBI:46858"/>
        <dbReference type="ChEBI" id="CHEBI:61978"/>
        <dbReference type="EC" id="3.1.3.48"/>
    </reaction>
</comment>
<comment type="caution">
    <text evidence="5">The sequence shown here is derived from an EMBL/GenBank/DDBJ whole genome shotgun (WGS) entry which is preliminary data.</text>
</comment>
<keyword evidence="3" id="KW-0378">Hydrolase</keyword>
<dbReference type="EC" id="3.1.3.48" evidence="2"/>
<dbReference type="GO" id="GO:0004725">
    <property type="term" value="F:protein tyrosine phosphatase activity"/>
    <property type="evidence" value="ECO:0007669"/>
    <property type="project" value="UniProtKB-EC"/>
</dbReference>
<keyword evidence="6" id="KW-1185">Reference proteome</keyword>
<evidence type="ECO:0000256" key="1">
    <source>
        <dbReference type="ARBA" id="ARBA00005750"/>
    </source>
</evidence>
<proteinExistence type="inferred from homology"/>
<evidence type="ECO:0000256" key="3">
    <source>
        <dbReference type="ARBA" id="ARBA00022801"/>
    </source>
</evidence>
<dbReference type="Proteomes" id="UP000598820">
    <property type="component" value="Unassembled WGS sequence"/>
</dbReference>
<dbReference type="PANTHER" id="PTHR39181">
    <property type="entry name" value="TYROSINE-PROTEIN PHOSPHATASE YWQE"/>
    <property type="match status" value="1"/>
</dbReference>
<evidence type="ECO:0000313" key="5">
    <source>
        <dbReference type="EMBL" id="MBD2700715.1"/>
    </source>
</evidence>
<dbReference type="PANTHER" id="PTHR39181:SF1">
    <property type="entry name" value="TYROSINE-PROTEIN PHOSPHATASE YWQE"/>
    <property type="match status" value="1"/>
</dbReference>
<dbReference type="InterPro" id="IPR016195">
    <property type="entry name" value="Pol/histidinol_Pase-like"/>
</dbReference>
<dbReference type="Gene3D" id="3.20.20.140">
    <property type="entry name" value="Metal-dependent hydrolases"/>
    <property type="match status" value="1"/>
</dbReference>
<organism evidence="5 6">
    <name type="scientific">Spirosoma profusum</name>
    <dbReference type="NCBI Taxonomy" id="2771354"/>
    <lineage>
        <taxon>Bacteria</taxon>
        <taxon>Pseudomonadati</taxon>
        <taxon>Bacteroidota</taxon>
        <taxon>Cytophagia</taxon>
        <taxon>Cytophagales</taxon>
        <taxon>Cytophagaceae</taxon>
        <taxon>Spirosoma</taxon>
    </lineage>
</organism>